<dbReference type="Pfam" id="PF01381">
    <property type="entry name" value="HTH_3"/>
    <property type="match status" value="1"/>
</dbReference>
<dbReference type="InterPro" id="IPR001387">
    <property type="entry name" value="Cro/C1-type_HTH"/>
</dbReference>
<name>A0A4V0Z757_9FIRM</name>
<dbReference type="InterPro" id="IPR036073">
    <property type="entry name" value="Desulfoferrodoxin_Fe-bd_dom_sf"/>
</dbReference>
<dbReference type="PROSITE" id="PS50943">
    <property type="entry name" value="HTH_CROC1"/>
    <property type="match status" value="1"/>
</dbReference>
<dbReference type="PANTHER" id="PTHR46558:SF4">
    <property type="entry name" value="DNA-BIDING PHAGE PROTEIN"/>
    <property type="match status" value="1"/>
</dbReference>
<dbReference type="EMBL" id="CP035945">
    <property type="protein sequence ID" value="QBE95638.1"/>
    <property type="molecule type" value="Genomic_DNA"/>
</dbReference>
<reference evidence="3 4" key="1">
    <citation type="submission" date="2019-01" db="EMBL/GenBank/DDBJ databases">
        <title>PMF-metabolizing Aryl O-demethylase.</title>
        <authorList>
            <person name="Kim M."/>
        </authorList>
    </citation>
    <scope>NUCLEOTIDE SEQUENCE [LARGE SCALE GENOMIC DNA]</scope>
    <source>
        <strain evidence="3 4">PMF1</strain>
    </source>
</reference>
<evidence type="ECO:0000256" key="1">
    <source>
        <dbReference type="ARBA" id="ARBA00023125"/>
    </source>
</evidence>
<dbReference type="Gene3D" id="2.60.40.730">
    <property type="entry name" value="SOR catalytic domain"/>
    <property type="match status" value="1"/>
</dbReference>
<evidence type="ECO:0000313" key="4">
    <source>
        <dbReference type="Proteomes" id="UP000289794"/>
    </source>
</evidence>
<dbReference type="KEGG" id="bpro:PMF13cell1_01161"/>
<dbReference type="SUPFAM" id="SSF49367">
    <property type="entry name" value="Superoxide reductase-like"/>
    <property type="match status" value="1"/>
</dbReference>
<organism evidence="3 4">
    <name type="scientific">Blautia producta</name>
    <dbReference type="NCBI Taxonomy" id="33035"/>
    <lineage>
        <taxon>Bacteria</taxon>
        <taxon>Bacillati</taxon>
        <taxon>Bacillota</taxon>
        <taxon>Clostridia</taxon>
        <taxon>Lachnospirales</taxon>
        <taxon>Lachnospiraceae</taxon>
        <taxon>Blautia</taxon>
    </lineage>
</organism>
<dbReference type="EC" id="1.15.1.2" evidence="3"/>
<dbReference type="RefSeq" id="WP_130180118.1">
    <property type="nucleotide sequence ID" value="NZ_CP035945.1"/>
</dbReference>
<keyword evidence="3" id="KW-0560">Oxidoreductase</keyword>
<dbReference type="AlphaFoldDB" id="A0A4V0Z757"/>
<dbReference type="SMART" id="SM00530">
    <property type="entry name" value="HTH_XRE"/>
    <property type="match status" value="1"/>
</dbReference>
<dbReference type="GO" id="GO:0003677">
    <property type="term" value="F:DNA binding"/>
    <property type="evidence" value="ECO:0007669"/>
    <property type="project" value="UniProtKB-KW"/>
</dbReference>
<feature type="domain" description="HTH cro/C1-type" evidence="2">
    <location>
        <begin position="10"/>
        <end position="64"/>
    </location>
</feature>
<proteinExistence type="predicted"/>
<dbReference type="GO" id="GO:0005506">
    <property type="term" value="F:iron ion binding"/>
    <property type="evidence" value="ECO:0007669"/>
    <property type="project" value="InterPro"/>
</dbReference>
<sequence>MNHYITGNTIRELREKKKMTQAELAGRLDVSHKTISKWETAKGLPDISLIEPLARVLGISVVELMTGDCISNSNISSNMLRSKLYVCPVCGNVIHTMGESVVSCCGITLPVLEAEIPDKEHTFIAEVMDGGYYVTAEHEMTKTHFISFFAYVTSSRFELVKLYPEQNPEARFSKKGHGILYAYCNRHGLMKINL</sequence>
<keyword evidence="1" id="KW-0238">DNA-binding</keyword>
<dbReference type="InterPro" id="IPR010982">
    <property type="entry name" value="Lambda_DNA-bd_dom_sf"/>
</dbReference>
<dbReference type="SUPFAM" id="SSF47413">
    <property type="entry name" value="lambda repressor-like DNA-binding domains"/>
    <property type="match status" value="1"/>
</dbReference>
<protein>
    <submittedName>
        <fullName evidence="3">Desulfoferrodoxin</fullName>
        <ecNumber evidence="3">1.15.1.2</ecNumber>
    </submittedName>
</protein>
<evidence type="ECO:0000259" key="2">
    <source>
        <dbReference type="PROSITE" id="PS50943"/>
    </source>
</evidence>
<dbReference type="Proteomes" id="UP000289794">
    <property type="component" value="Chromosome"/>
</dbReference>
<dbReference type="PANTHER" id="PTHR46558">
    <property type="entry name" value="TRACRIPTIONAL REGULATORY PROTEIN-RELATED-RELATED"/>
    <property type="match status" value="1"/>
</dbReference>
<dbReference type="CDD" id="cd00093">
    <property type="entry name" value="HTH_XRE"/>
    <property type="match status" value="1"/>
</dbReference>
<gene>
    <name evidence="3" type="primary">dfx_2</name>
    <name evidence="3" type="ORF">PMF13cell1_01161</name>
</gene>
<dbReference type="GO" id="GO:0050605">
    <property type="term" value="F:superoxide reductase activity"/>
    <property type="evidence" value="ECO:0007669"/>
    <property type="project" value="UniProtKB-EC"/>
</dbReference>
<dbReference type="Gene3D" id="1.10.260.40">
    <property type="entry name" value="lambda repressor-like DNA-binding domains"/>
    <property type="match status" value="1"/>
</dbReference>
<evidence type="ECO:0000313" key="3">
    <source>
        <dbReference type="EMBL" id="QBE95638.1"/>
    </source>
</evidence>
<accession>A0A4V0Z757</accession>